<evidence type="ECO:0000256" key="3">
    <source>
        <dbReference type="ARBA" id="ARBA00023319"/>
    </source>
</evidence>
<evidence type="ECO:0000313" key="8">
    <source>
        <dbReference type="Proteomes" id="UP000801492"/>
    </source>
</evidence>
<dbReference type="InterPro" id="IPR013098">
    <property type="entry name" value="Ig_I-set"/>
</dbReference>
<comment type="caution">
    <text evidence="7">The sequence shown here is derived from an EMBL/GenBank/DDBJ whole genome shotgun (WGS) entry which is preliminary data.</text>
</comment>
<dbReference type="SMART" id="SM00409">
    <property type="entry name" value="IG"/>
    <property type="match status" value="2"/>
</dbReference>
<evidence type="ECO:0000313" key="7">
    <source>
        <dbReference type="EMBL" id="KAF2878813.1"/>
    </source>
</evidence>
<dbReference type="Pfam" id="PF07679">
    <property type="entry name" value="I-set"/>
    <property type="match status" value="1"/>
</dbReference>
<dbReference type="InterPro" id="IPR050958">
    <property type="entry name" value="Cell_Adh-Cytoskel_Orgn"/>
</dbReference>
<dbReference type="SUPFAM" id="SSF48726">
    <property type="entry name" value="Immunoglobulin"/>
    <property type="match status" value="3"/>
</dbReference>
<dbReference type="InterPro" id="IPR003599">
    <property type="entry name" value="Ig_sub"/>
</dbReference>
<reference evidence="7" key="1">
    <citation type="submission" date="2019-08" db="EMBL/GenBank/DDBJ databases">
        <title>The genome of the North American firefly Photinus pyralis.</title>
        <authorList>
            <consortium name="Photinus pyralis genome working group"/>
            <person name="Fallon T.R."/>
            <person name="Sander Lower S.E."/>
            <person name="Weng J.-K."/>
        </authorList>
    </citation>
    <scope>NUCLEOTIDE SEQUENCE</scope>
    <source>
        <strain evidence="7">TRF0915ILg1</strain>
        <tissue evidence="7">Whole body</tissue>
    </source>
</reference>
<dbReference type="CDD" id="cd00063">
    <property type="entry name" value="FN3"/>
    <property type="match status" value="1"/>
</dbReference>
<keyword evidence="3" id="KW-0393">Immunoglobulin domain</keyword>
<dbReference type="InterPro" id="IPR003961">
    <property type="entry name" value="FN3_dom"/>
</dbReference>
<dbReference type="InterPro" id="IPR003598">
    <property type="entry name" value="Ig_sub2"/>
</dbReference>
<keyword evidence="4" id="KW-0812">Transmembrane</keyword>
<protein>
    <submittedName>
        <fullName evidence="7">Uncharacterized protein</fullName>
    </submittedName>
</protein>
<dbReference type="SUPFAM" id="SSF49265">
    <property type="entry name" value="Fibronectin type III"/>
    <property type="match status" value="1"/>
</dbReference>
<dbReference type="PANTHER" id="PTHR45080">
    <property type="entry name" value="CONTACTIN 5"/>
    <property type="match status" value="1"/>
</dbReference>
<gene>
    <name evidence="7" type="ORF">ILUMI_27360</name>
</gene>
<dbReference type="InterPro" id="IPR036116">
    <property type="entry name" value="FN3_sf"/>
</dbReference>
<keyword evidence="8" id="KW-1185">Reference proteome</keyword>
<dbReference type="SMART" id="SM00408">
    <property type="entry name" value="IGc2"/>
    <property type="match status" value="2"/>
</dbReference>
<dbReference type="Pfam" id="PF00041">
    <property type="entry name" value="fn3"/>
    <property type="match status" value="1"/>
</dbReference>
<sequence length="372" mass="41849">PIVSIWKKNNVPIFQDSIRFDNVANNYKVVNRSLIISNVGAYETANYTCSIPLTKNYSLQVTHRLFVQTAPKIVSLRAQNDIKQLDAGKSLVLTCKAIGFPTPKIKWSRKGHRLGTEGETVTIENLSHHDAGDYQCLADNSIEPPAHEFIHIRVTHKPVIKIEKVIVNSEHGLDEELVCEVYAVPNADVIWKRNGLNIMSNERIHFKSHNHTNFLQILKIQKEDLGVYTCSAKNRVGKTEKNVTLTVNPSPAKNIEVIRDSNKNTLIWEVNSKAPITQFLLQYKKQVDSEWKSVNPEVKNADGNIYTVNYTLADLPGGSYEARVKSQNSYGWSEWSEAVKFRSGDNPSDGAATLIPMISLLCITLFSAIYSR</sequence>
<keyword evidence="4" id="KW-1133">Transmembrane helix</keyword>
<dbReference type="GO" id="GO:0030424">
    <property type="term" value="C:axon"/>
    <property type="evidence" value="ECO:0007669"/>
    <property type="project" value="TreeGrafter"/>
</dbReference>
<dbReference type="OrthoDB" id="6159398at2759"/>
<organism evidence="7 8">
    <name type="scientific">Ignelater luminosus</name>
    <name type="common">Cucubano</name>
    <name type="synonym">Pyrophorus luminosus</name>
    <dbReference type="NCBI Taxonomy" id="2038154"/>
    <lineage>
        <taxon>Eukaryota</taxon>
        <taxon>Metazoa</taxon>
        <taxon>Ecdysozoa</taxon>
        <taxon>Arthropoda</taxon>
        <taxon>Hexapoda</taxon>
        <taxon>Insecta</taxon>
        <taxon>Pterygota</taxon>
        <taxon>Neoptera</taxon>
        <taxon>Endopterygota</taxon>
        <taxon>Coleoptera</taxon>
        <taxon>Polyphaga</taxon>
        <taxon>Elateriformia</taxon>
        <taxon>Elateroidea</taxon>
        <taxon>Elateridae</taxon>
        <taxon>Agrypninae</taxon>
        <taxon>Pyrophorini</taxon>
        <taxon>Ignelater</taxon>
    </lineage>
</organism>
<dbReference type="InterPro" id="IPR013783">
    <property type="entry name" value="Ig-like_fold"/>
</dbReference>
<dbReference type="GO" id="GO:0007156">
    <property type="term" value="P:homophilic cell adhesion via plasma membrane adhesion molecules"/>
    <property type="evidence" value="ECO:0007669"/>
    <property type="project" value="TreeGrafter"/>
</dbReference>
<dbReference type="PROSITE" id="PS50835">
    <property type="entry name" value="IG_LIKE"/>
    <property type="match status" value="2"/>
</dbReference>
<keyword evidence="2" id="KW-1015">Disulfide bond</keyword>
<evidence type="ECO:0000256" key="4">
    <source>
        <dbReference type="SAM" id="Phobius"/>
    </source>
</evidence>
<dbReference type="PANTHER" id="PTHR45080:SF38">
    <property type="entry name" value="FI23916P1-RELATED"/>
    <property type="match status" value="1"/>
</dbReference>
<feature type="domain" description="Ig-like" evidence="5">
    <location>
        <begin position="158"/>
        <end position="246"/>
    </location>
</feature>
<dbReference type="FunFam" id="2.60.40.10:FF:000032">
    <property type="entry name" value="palladin isoform X1"/>
    <property type="match status" value="1"/>
</dbReference>
<dbReference type="PROSITE" id="PS50853">
    <property type="entry name" value="FN3"/>
    <property type="match status" value="1"/>
</dbReference>
<keyword evidence="1" id="KW-0677">Repeat</keyword>
<dbReference type="Pfam" id="PF13927">
    <property type="entry name" value="Ig_3"/>
    <property type="match status" value="1"/>
</dbReference>
<dbReference type="GO" id="GO:0005886">
    <property type="term" value="C:plasma membrane"/>
    <property type="evidence" value="ECO:0007669"/>
    <property type="project" value="TreeGrafter"/>
</dbReference>
<dbReference type="InterPro" id="IPR036179">
    <property type="entry name" value="Ig-like_dom_sf"/>
</dbReference>
<dbReference type="AlphaFoldDB" id="A0A8K0C3I3"/>
<dbReference type="InterPro" id="IPR007110">
    <property type="entry name" value="Ig-like_dom"/>
</dbReference>
<name>A0A8K0C3I3_IGNLU</name>
<proteinExistence type="predicted"/>
<feature type="non-terminal residue" evidence="7">
    <location>
        <position position="372"/>
    </location>
</feature>
<dbReference type="EMBL" id="VTPC01091281">
    <property type="protein sequence ID" value="KAF2878813.1"/>
    <property type="molecule type" value="Genomic_DNA"/>
</dbReference>
<dbReference type="GO" id="GO:0050808">
    <property type="term" value="P:synapse organization"/>
    <property type="evidence" value="ECO:0007669"/>
    <property type="project" value="TreeGrafter"/>
</dbReference>
<feature type="transmembrane region" description="Helical" evidence="4">
    <location>
        <begin position="350"/>
        <end position="370"/>
    </location>
</feature>
<dbReference type="Gene3D" id="2.60.40.10">
    <property type="entry name" value="Immunoglobulins"/>
    <property type="match status" value="4"/>
</dbReference>
<dbReference type="Proteomes" id="UP000801492">
    <property type="component" value="Unassembled WGS sequence"/>
</dbReference>
<keyword evidence="4" id="KW-0472">Membrane</keyword>
<feature type="domain" description="Ig-like" evidence="5">
    <location>
        <begin position="71"/>
        <end position="141"/>
    </location>
</feature>
<evidence type="ECO:0000256" key="2">
    <source>
        <dbReference type="ARBA" id="ARBA00023157"/>
    </source>
</evidence>
<accession>A0A8K0C3I3</accession>
<feature type="domain" description="Fibronectin type-III" evidence="6">
    <location>
        <begin position="248"/>
        <end position="346"/>
    </location>
</feature>
<evidence type="ECO:0000259" key="5">
    <source>
        <dbReference type="PROSITE" id="PS50835"/>
    </source>
</evidence>
<dbReference type="GO" id="GO:0043025">
    <property type="term" value="C:neuronal cell body"/>
    <property type="evidence" value="ECO:0007669"/>
    <property type="project" value="TreeGrafter"/>
</dbReference>
<evidence type="ECO:0000259" key="6">
    <source>
        <dbReference type="PROSITE" id="PS50853"/>
    </source>
</evidence>
<evidence type="ECO:0000256" key="1">
    <source>
        <dbReference type="ARBA" id="ARBA00022737"/>
    </source>
</evidence>
<dbReference type="CDD" id="cd00096">
    <property type="entry name" value="Ig"/>
    <property type="match status" value="1"/>
</dbReference>
<dbReference type="GO" id="GO:0008046">
    <property type="term" value="F:axon guidance receptor activity"/>
    <property type="evidence" value="ECO:0007669"/>
    <property type="project" value="TreeGrafter"/>
</dbReference>